<dbReference type="InterPro" id="IPR011006">
    <property type="entry name" value="CheY-like_superfamily"/>
</dbReference>
<dbReference type="EMBL" id="LJZR01000047">
    <property type="protein sequence ID" value="KPQ32757.1"/>
    <property type="molecule type" value="Genomic_DNA"/>
</dbReference>
<dbReference type="STRING" id="1666911.HLUCCA11_20735"/>
<sequence length="124" mass="14042">MESDSCILWGGRNRRNRELLSEFLSKAGYMVEMASSYEEIILSIEIIPIRLVLLGITGFDERVWPVCQIFKSHNIPFFVITAPSRAYIPSLYKAIDCFSVPLIKPLSIRPLLALIANSLSNSHE</sequence>
<organism evidence="1 2">
    <name type="scientific">Phormidesmis priestleyi Ana</name>
    <dbReference type="NCBI Taxonomy" id="1666911"/>
    <lineage>
        <taxon>Bacteria</taxon>
        <taxon>Bacillati</taxon>
        <taxon>Cyanobacteriota</taxon>
        <taxon>Cyanophyceae</taxon>
        <taxon>Leptolyngbyales</taxon>
        <taxon>Leptolyngbyaceae</taxon>
        <taxon>Phormidesmis</taxon>
    </lineage>
</organism>
<evidence type="ECO:0000313" key="1">
    <source>
        <dbReference type="EMBL" id="KPQ32757.1"/>
    </source>
</evidence>
<dbReference type="Gene3D" id="3.40.50.2300">
    <property type="match status" value="1"/>
</dbReference>
<evidence type="ECO:0008006" key="3">
    <source>
        <dbReference type="Google" id="ProtNLM"/>
    </source>
</evidence>
<proteinExistence type="predicted"/>
<protein>
    <recommendedName>
        <fullName evidence="3">Response regulatory domain-containing protein</fullName>
    </recommendedName>
</protein>
<name>A0A0P7ZRU6_9CYAN</name>
<gene>
    <name evidence="1" type="ORF">HLUCCA11_20735</name>
</gene>
<reference evidence="1 2" key="1">
    <citation type="submission" date="2015-09" db="EMBL/GenBank/DDBJ databases">
        <title>Identification and resolution of microdiversity through metagenomic sequencing of parallel consortia.</title>
        <authorList>
            <person name="Nelson W.C."/>
            <person name="Romine M.F."/>
            <person name="Lindemann S.R."/>
        </authorList>
    </citation>
    <scope>NUCLEOTIDE SEQUENCE [LARGE SCALE GENOMIC DNA]</scope>
    <source>
        <strain evidence="1">Ana</strain>
    </source>
</reference>
<dbReference type="SUPFAM" id="SSF52172">
    <property type="entry name" value="CheY-like"/>
    <property type="match status" value="1"/>
</dbReference>
<evidence type="ECO:0000313" key="2">
    <source>
        <dbReference type="Proteomes" id="UP000050465"/>
    </source>
</evidence>
<dbReference type="Proteomes" id="UP000050465">
    <property type="component" value="Unassembled WGS sequence"/>
</dbReference>
<comment type="caution">
    <text evidence="1">The sequence shown here is derived from an EMBL/GenBank/DDBJ whole genome shotgun (WGS) entry which is preliminary data.</text>
</comment>
<accession>A0A0P7ZRU6</accession>
<dbReference type="AlphaFoldDB" id="A0A0P7ZRU6"/>